<dbReference type="Proteomes" id="UP000294395">
    <property type="component" value="Chromosome"/>
</dbReference>
<evidence type="ECO:0000259" key="1">
    <source>
        <dbReference type="Pfam" id="PF13503"/>
    </source>
</evidence>
<reference evidence="2 3" key="1">
    <citation type="submission" date="2019-03" db="EMBL/GenBank/DDBJ databases">
        <title>Complete genome sequence of two outbreak-associated Acinetobacter haemolyticus strains.</title>
        <authorList>
            <person name="Bai L."/>
            <person name="Zhang S.-C."/>
            <person name="Deng Y."/>
            <person name="Song C.-C."/>
            <person name="Kang G.-B."/>
            <person name="Dong Y."/>
            <person name="Wang Y."/>
            <person name="Gao F."/>
            <person name="Huang H."/>
        </authorList>
    </citation>
    <scope>NUCLEOTIDE SEQUENCE [LARGE SCALE GENOMIC DNA]</scope>
    <source>
        <strain evidence="2 3">TJR01</strain>
    </source>
</reference>
<dbReference type="InterPro" id="IPR025391">
    <property type="entry name" value="DUF4123"/>
</dbReference>
<gene>
    <name evidence="2" type="ORF">AHTJR_12970</name>
</gene>
<evidence type="ECO:0000313" key="3">
    <source>
        <dbReference type="Proteomes" id="UP000294395"/>
    </source>
</evidence>
<dbReference type="AlphaFoldDB" id="A0A4P7B7S8"/>
<dbReference type="EMBL" id="CP038009">
    <property type="protein sequence ID" value="QBQ17123.1"/>
    <property type="molecule type" value="Genomic_DNA"/>
</dbReference>
<protein>
    <submittedName>
        <fullName evidence="2">DUF4123 domain-containing protein</fullName>
    </submittedName>
</protein>
<dbReference type="RefSeq" id="WP_134252868.1">
    <property type="nucleotide sequence ID" value="NZ_CP038009.1"/>
</dbReference>
<dbReference type="Pfam" id="PF13503">
    <property type="entry name" value="DUF4123"/>
    <property type="match status" value="1"/>
</dbReference>
<proteinExistence type="predicted"/>
<accession>A0A4P7B7S8</accession>
<feature type="domain" description="DUF4123" evidence="1">
    <location>
        <begin position="21"/>
        <end position="142"/>
    </location>
</feature>
<sequence length="165" mass="19531">MNLENKKIETYILNNHKNRKLFCLVDGAQIDHSTVPNIQHTFGGCLYLFKETFEEEAYQYGPIMFDLSQSNQEQLENLFHLMRNKDSMIFIESGLDIKSLKNKLLEKLYVELEDGGIGILRYYDPRVLKRLSQIITDEQRTQFMDGFDTLYFMLHQTNYELKNEA</sequence>
<evidence type="ECO:0000313" key="2">
    <source>
        <dbReference type="EMBL" id="QBQ17123.1"/>
    </source>
</evidence>
<organism evidence="2 3">
    <name type="scientific">Acinetobacter haemolyticus</name>
    <dbReference type="NCBI Taxonomy" id="29430"/>
    <lineage>
        <taxon>Bacteria</taxon>
        <taxon>Pseudomonadati</taxon>
        <taxon>Pseudomonadota</taxon>
        <taxon>Gammaproteobacteria</taxon>
        <taxon>Moraxellales</taxon>
        <taxon>Moraxellaceae</taxon>
        <taxon>Acinetobacter</taxon>
    </lineage>
</organism>
<name>A0A4P7B7S8_ACIHA</name>